<keyword evidence="3" id="KW-1185">Reference proteome</keyword>
<accession>A0AAF0F792</accession>
<evidence type="ECO:0000313" key="2">
    <source>
        <dbReference type="EMBL" id="WFD44511.1"/>
    </source>
</evidence>
<dbReference type="AlphaFoldDB" id="A0AAF0F792"/>
<dbReference type="PANTHER" id="PTHR11124">
    <property type="entry name" value="VACUOLAR SORTING PROTEIN VPS29"/>
    <property type="match status" value="1"/>
</dbReference>
<organism evidence="2 3">
    <name type="scientific">Malassezia psittaci</name>
    <dbReference type="NCBI Taxonomy" id="1821823"/>
    <lineage>
        <taxon>Eukaryota</taxon>
        <taxon>Fungi</taxon>
        <taxon>Dikarya</taxon>
        <taxon>Basidiomycota</taxon>
        <taxon>Ustilaginomycotina</taxon>
        <taxon>Malasseziomycetes</taxon>
        <taxon>Malasseziales</taxon>
        <taxon>Malasseziaceae</taxon>
        <taxon>Malassezia</taxon>
    </lineage>
</organism>
<dbReference type="Proteomes" id="UP001214628">
    <property type="component" value="Chromosome 5"/>
</dbReference>
<name>A0AAF0F792_9BASI</name>
<protein>
    <submittedName>
        <fullName evidence="2">Vacuolar protein sorting-associated protein 29</fullName>
    </submittedName>
</protein>
<sequence length="133" mass="14493">MDVDLLLSGYTHKFEAYGQDGRFFLNPGSATGAWTMETPAPEPNSEVPVESQATADTTSSDQNGSSTNKTQTQPPSDKQLEAQSAIPNTNPSFALLDIQGPVVVIYIYQLINDEVKVDKLEYRKPIPDASEQS</sequence>
<feature type="compositionally biased region" description="Polar residues" evidence="1">
    <location>
        <begin position="51"/>
        <end position="85"/>
    </location>
</feature>
<reference evidence="2" key="1">
    <citation type="submission" date="2023-02" db="EMBL/GenBank/DDBJ databases">
        <title>Mating type loci evolution in Malassezia.</title>
        <authorList>
            <person name="Coelho M.A."/>
        </authorList>
    </citation>
    <scope>NUCLEOTIDE SEQUENCE</scope>
    <source>
        <strain evidence="2">CBS 14136</strain>
    </source>
</reference>
<evidence type="ECO:0000313" key="3">
    <source>
        <dbReference type="Proteomes" id="UP001214628"/>
    </source>
</evidence>
<dbReference type="InterPro" id="IPR000979">
    <property type="entry name" value="Phosphodiesterase_MJ0936/Vps29"/>
</dbReference>
<proteinExistence type="predicted"/>
<evidence type="ECO:0000256" key="1">
    <source>
        <dbReference type="SAM" id="MobiDB-lite"/>
    </source>
</evidence>
<dbReference type="Gene3D" id="3.60.21.10">
    <property type="match status" value="2"/>
</dbReference>
<feature type="region of interest" description="Disordered" evidence="1">
    <location>
        <begin position="28"/>
        <end position="85"/>
    </location>
</feature>
<dbReference type="EMBL" id="CP118379">
    <property type="protein sequence ID" value="WFD44511.1"/>
    <property type="molecule type" value="Genomic_DNA"/>
</dbReference>
<dbReference type="InterPro" id="IPR029052">
    <property type="entry name" value="Metallo-depent_PP-like"/>
</dbReference>
<gene>
    <name evidence="2" type="primary">vps29</name>
    <name evidence="2" type="ORF">MPSI1_003179</name>
</gene>
<dbReference type="SUPFAM" id="SSF56300">
    <property type="entry name" value="Metallo-dependent phosphatases"/>
    <property type="match status" value="1"/>
</dbReference>